<dbReference type="Proteomes" id="UP000561045">
    <property type="component" value="Unassembled WGS sequence"/>
</dbReference>
<dbReference type="EMBL" id="JACIET010000001">
    <property type="protein sequence ID" value="MBB4011223.1"/>
    <property type="molecule type" value="Genomic_DNA"/>
</dbReference>
<sequence length="101" mass="10864">MDASVTTNDGKGLLKLSGRFDFNAHREFREGLDKLVGLQGVSGFTVDLADVSYLDSSALGMLLLLRDKAKQANKVVTLTGVKGSVQQVLEIANFAKMFTIA</sequence>
<evidence type="ECO:0000313" key="4">
    <source>
        <dbReference type="EMBL" id="MBB4011223.1"/>
    </source>
</evidence>
<dbReference type="PANTHER" id="PTHR33495:SF15">
    <property type="entry name" value="STAS DOMAIN-CONTAINING PROTEIN"/>
    <property type="match status" value="1"/>
</dbReference>
<dbReference type="InterPro" id="IPR058548">
    <property type="entry name" value="MlaB-like_STAS"/>
</dbReference>
<dbReference type="Gene3D" id="3.30.750.24">
    <property type="entry name" value="STAS domain"/>
    <property type="match status" value="1"/>
</dbReference>
<organism evidence="4 5">
    <name type="scientific">Niveibacterium umoris</name>
    <dbReference type="NCBI Taxonomy" id="1193620"/>
    <lineage>
        <taxon>Bacteria</taxon>
        <taxon>Pseudomonadati</taxon>
        <taxon>Pseudomonadota</taxon>
        <taxon>Betaproteobacteria</taxon>
        <taxon>Rhodocyclales</taxon>
        <taxon>Rhodocyclaceae</taxon>
        <taxon>Niveibacterium</taxon>
    </lineage>
</organism>
<proteinExistence type="inferred from homology"/>
<dbReference type="RefSeq" id="WP_183631590.1">
    <property type="nucleotide sequence ID" value="NZ_BAABLE010000011.1"/>
</dbReference>
<evidence type="ECO:0000256" key="2">
    <source>
        <dbReference type="RuleBase" id="RU003749"/>
    </source>
</evidence>
<evidence type="ECO:0000259" key="3">
    <source>
        <dbReference type="PROSITE" id="PS50801"/>
    </source>
</evidence>
<dbReference type="NCBIfam" id="TIGR00377">
    <property type="entry name" value="ant_ant_sig"/>
    <property type="match status" value="1"/>
</dbReference>
<keyword evidence="5" id="KW-1185">Reference proteome</keyword>
<gene>
    <name evidence="4" type="ORF">GGR36_000531</name>
</gene>
<accession>A0A840BEW2</accession>
<dbReference type="GO" id="GO:0043856">
    <property type="term" value="F:anti-sigma factor antagonist activity"/>
    <property type="evidence" value="ECO:0007669"/>
    <property type="project" value="InterPro"/>
</dbReference>
<comment type="similarity">
    <text evidence="1 2">Belongs to the anti-sigma-factor antagonist family.</text>
</comment>
<evidence type="ECO:0000313" key="5">
    <source>
        <dbReference type="Proteomes" id="UP000561045"/>
    </source>
</evidence>
<name>A0A840BEW2_9RHOO</name>
<dbReference type="CDD" id="cd07043">
    <property type="entry name" value="STAS_anti-anti-sigma_factors"/>
    <property type="match status" value="1"/>
</dbReference>
<dbReference type="PANTHER" id="PTHR33495">
    <property type="entry name" value="ANTI-SIGMA FACTOR ANTAGONIST TM_1081-RELATED-RELATED"/>
    <property type="match status" value="1"/>
</dbReference>
<dbReference type="InterPro" id="IPR002645">
    <property type="entry name" value="STAS_dom"/>
</dbReference>
<dbReference type="PROSITE" id="PS50801">
    <property type="entry name" value="STAS"/>
    <property type="match status" value="1"/>
</dbReference>
<dbReference type="SUPFAM" id="SSF52091">
    <property type="entry name" value="SpoIIaa-like"/>
    <property type="match status" value="1"/>
</dbReference>
<feature type="domain" description="STAS" evidence="3">
    <location>
        <begin position="1"/>
        <end position="101"/>
    </location>
</feature>
<comment type="caution">
    <text evidence="4">The sequence shown here is derived from an EMBL/GenBank/DDBJ whole genome shotgun (WGS) entry which is preliminary data.</text>
</comment>
<dbReference type="Pfam" id="PF13466">
    <property type="entry name" value="STAS_2"/>
    <property type="match status" value="1"/>
</dbReference>
<dbReference type="AlphaFoldDB" id="A0A840BEW2"/>
<dbReference type="InterPro" id="IPR036513">
    <property type="entry name" value="STAS_dom_sf"/>
</dbReference>
<protein>
    <recommendedName>
        <fullName evidence="2">Anti-sigma factor antagonist</fullName>
    </recommendedName>
</protein>
<dbReference type="InterPro" id="IPR003658">
    <property type="entry name" value="Anti-sigma_ant"/>
</dbReference>
<reference evidence="4 5" key="1">
    <citation type="submission" date="2020-08" db="EMBL/GenBank/DDBJ databases">
        <title>Genomic Encyclopedia of Type Strains, Phase IV (KMG-IV): sequencing the most valuable type-strain genomes for metagenomic binning, comparative biology and taxonomic classification.</title>
        <authorList>
            <person name="Goeker M."/>
        </authorList>
    </citation>
    <scope>NUCLEOTIDE SEQUENCE [LARGE SCALE GENOMIC DNA]</scope>
    <source>
        <strain evidence="4 5">DSM 106739</strain>
    </source>
</reference>
<evidence type="ECO:0000256" key="1">
    <source>
        <dbReference type="ARBA" id="ARBA00009013"/>
    </source>
</evidence>